<proteinExistence type="predicted"/>
<dbReference type="InParanoid" id="A0A068TRV9"/>
<dbReference type="Gramene" id="CDO98996">
    <property type="protein sequence ID" value="CDO98996"/>
    <property type="gene ID" value="GSCOC_T00025994001"/>
</dbReference>
<dbReference type="EMBL" id="HG739087">
    <property type="protein sequence ID" value="CDO98996.1"/>
    <property type="molecule type" value="Genomic_DNA"/>
</dbReference>
<sequence>MLASHRIASHVRFFNAFKSSLHLLLALLM</sequence>
<accession>A0A068TRV9</accession>
<evidence type="ECO:0000313" key="2">
    <source>
        <dbReference type="Proteomes" id="UP000295252"/>
    </source>
</evidence>
<gene>
    <name evidence="1" type="ORF">GSCOC_T00025994001</name>
</gene>
<protein>
    <submittedName>
        <fullName evidence="1">Uncharacterized protein</fullName>
    </submittedName>
</protein>
<keyword evidence="2" id="KW-1185">Reference proteome</keyword>
<organism evidence="1 2">
    <name type="scientific">Coffea canephora</name>
    <name type="common">Robusta coffee</name>
    <dbReference type="NCBI Taxonomy" id="49390"/>
    <lineage>
        <taxon>Eukaryota</taxon>
        <taxon>Viridiplantae</taxon>
        <taxon>Streptophyta</taxon>
        <taxon>Embryophyta</taxon>
        <taxon>Tracheophyta</taxon>
        <taxon>Spermatophyta</taxon>
        <taxon>Magnoliopsida</taxon>
        <taxon>eudicotyledons</taxon>
        <taxon>Gunneridae</taxon>
        <taxon>Pentapetalae</taxon>
        <taxon>asterids</taxon>
        <taxon>lamiids</taxon>
        <taxon>Gentianales</taxon>
        <taxon>Rubiaceae</taxon>
        <taxon>Ixoroideae</taxon>
        <taxon>Gardenieae complex</taxon>
        <taxon>Bertiereae - Coffeeae clade</taxon>
        <taxon>Coffeeae</taxon>
        <taxon>Coffea</taxon>
    </lineage>
</organism>
<reference evidence="2" key="1">
    <citation type="journal article" date="2014" name="Science">
        <title>The coffee genome provides insight into the convergent evolution of caffeine biosynthesis.</title>
        <authorList>
            <person name="Denoeud F."/>
            <person name="Carretero-Paulet L."/>
            <person name="Dereeper A."/>
            <person name="Droc G."/>
            <person name="Guyot R."/>
            <person name="Pietrella M."/>
            <person name="Zheng C."/>
            <person name="Alberti A."/>
            <person name="Anthony F."/>
            <person name="Aprea G."/>
            <person name="Aury J.M."/>
            <person name="Bento P."/>
            <person name="Bernard M."/>
            <person name="Bocs S."/>
            <person name="Campa C."/>
            <person name="Cenci A."/>
            <person name="Combes M.C."/>
            <person name="Crouzillat D."/>
            <person name="Da Silva C."/>
            <person name="Daddiego L."/>
            <person name="De Bellis F."/>
            <person name="Dussert S."/>
            <person name="Garsmeur O."/>
            <person name="Gayraud T."/>
            <person name="Guignon V."/>
            <person name="Jahn K."/>
            <person name="Jamilloux V."/>
            <person name="Joet T."/>
            <person name="Labadie K."/>
            <person name="Lan T."/>
            <person name="Leclercq J."/>
            <person name="Lepelley M."/>
            <person name="Leroy T."/>
            <person name="Li L.T."/>
            <person name="Librado P."/>
            <person name="Lopez L."/>
            <person name="Munoz A."/>
            <person name="Noel B."/>
            <person name="Pallavicini A."/>
            <person name="Perrotta G."/>
            <person name="Poncet V."/>
            <person name="Pot D."/>
            <person name="Priyono X."/>
            <person name="Rigoreau M."/>
            <person name="Rouard M."/>
            <person name="Rozas J."/>
            <person name="Tranchant-Dubreuil C."/>
            <person name="VanBuren R."/>
            <person name="Zhang Q."/>
            <person name="Andrade A.C."/>
            <person name="Argout X."/>
            <person name="Bertrand B."/>
            <person name="de Kochko A."/>
            <person name="Graziosi G."/>
            <person name="Henry R.J."/>
            <person name="Jayarama X."/>
            <person name="Ming R."/>
            <person name="Nagai C."/>
            <person name="Rounsley S."/>
            <person name="Sankoff D."/>
            <person name="Giuliano G."/>
            <person name="Albert V.A."/>
            <person name="Wincker P."/>
            <person name="Lashermes P."/>
        </authorList>
    </citation>
    <scope>NUCLEOTIDE SEQUENCE [LARGE SCALE GENOMIC DNA]</scope>
    <source>
        <strain evidence="2">cv. DH200-94</strain>
    </source>
</reference>
<evidence type="ECO:0000313" key="1">
    <source>
        <dbReference type="EMBL" id="CDO98996.1"/>
    </source>
</evidence>
<dbReference type="Proteomes" id="UP000295252">
    <property type="component" value="Chromosome V"/>
</dbReference>
<dbReference type="AlphaFoldDB" id="A0A068TRV9"/>
<name>A0A068TRV9_COFCA</name>